<comment type="subunit">
    <text evidence="1">Monomer. Forms homodimers during oxidative stress. Interacts (via N-terminus) with elongation factor EEF1A1 (via middle-region); the interaction is direct and competes with EEF1A1 binding to guanyl-nucleotide exchange factor EEF1B2, thereby inhibiting GDP for GTP exchange and reactivation of EEF1A1. Interacts with nuclear transport receptors XPO4, IPO5/RANBP5, IPO7, IPO9 and KPNB1 as well as GCN1L1/GCN1 and LRPPRC probably through their HEAT repeats. Binds NCOA5/CIA.</text>
</comment>
<dbReference type="RefSeq" id="XP_066928248.1">
    <property type="nucleotide sequence ID" value="XM_067072147.1"/>
</dbReference>
<keyword evidence="3" id="KW-0812">Transmembrane</keyword>
<feature type="domain" description="NAD(P)-binding" evidence="4">
    <location>
        <begin position="62"/>
        <end position="258"/>
    </location>
</feature>
<dbReference type="InterPro" id="IPR016040">
    <property type="entry name" value="NAD(P)-bd_dom"/>
</dbReference>
<dbReference type="InterPro" id="IPR036291">
    <property type="entry name" value="NAD(P)-bd_dom_sf"/>
</dbReference>
<keyword evidence="3" id="KW-1133">Transmembrane helix</keyword>
<proteinExistence type="predicted"/>
<reference evidence="5" key="1">
    <citation type="submission" date="2021-01" db="UniProtKB">
        <authorList>
            <consortium name="EnsemblMetazoa"/>
        </authorList>
    </citation>
    <scope>IDENTIFICATION</scope>
</reference>
<dbReference type="PANTHER" id="PTHR14097:SF7">
    <property type="entry name" value="OXIDOREDUCTASE HTATIP2"/>
    <property type="match status" value="1"/>
</dbReference>
<dbReference type="Gene3D" id="3.40.50.720">
    <property type="entry name" value="NAD(P)-binding Rossmann-like Domain"/>
    <property type="match status" value="1"/>
</dbReference>
<accession>A0A7M5X862</accession>
<dbReference type="SUPFAM" id="SSF51735">
    <property type="entry name" value="NAD(P)-binding Rossmann-fold domains"/>
    <property type="match status" value="1"/>
</dbReference>
<dbReference type="AlphaFoldDB" id="A0A7M5X862"/>
<dbReference type="PANTHER" id="PTHR14097">
    <property type="entry name" value="OXIDOREDUCTASE HTATIP2"/>
    <property type="match status" value="1"/>
</dbReference>
<evidence type="ECO:0000256" key="1">
    <source>
        <dbReference type="ARBA" id="ARBA00093483"/>
    </source>
</evidence>
<evidence type="ECO:0000256" key="2">
    <source>
        <dbReference type="ARBA" id="ARBA00093604"/>
    </source>
</evidence>
<keyword evidence="6" id="KW-1185">Reference proteome</keyword>
<dbReference type="Pfam" id="PF13460">
    <property type="entry name" value="NAD_binding_10"/>
    <property type="match status" value="1"/>
</dbReference>
<dbReference type="EnsemblMetazoa" id="CLYHEMT019446.1">
    <property type="protein sequence ID" value="CLYHEMP019446.1"/>
    <property type="gene ID" value="CLYHEMG019446"/>
</dbReference>
<name>A0A7M5X862_9CNID</name>
<feature type="transmembrane region" description="Helical" evidence="3">
    <location>
        <begin position="6"/>
        <end position="25"/>
    </location>
</feature>
<evidence type="ECO:0000313" key="6">
    <source>
        <dbReference type="Proteomes" id="UP000594262"/>
    </source>
</evidence>
<dbReference type="GeneID" id="136815705"/>
<protein>
    <recommendedName>
        <fullName evidence="2">Protein HTATIP2</fullName>
    </recommendedName>
</protein>
<dbReference type="Proteomes" id="UP000594262">
    <property type="component" value="Unplaced"/>
</dbReference>
<organism evidence="5 6">
    <name type="scientific">Clytia hemisphaerica</name>
    <dbReference type="NCBI Taxonomy" id="252671"/>
    <lineage>
        <taxon>Eukaryota</taxon>
        <taxon>Metazoa</taxon>
        <taxon>Cnidaria</taxon>
        <taxon>Hydrozoa</taxon>
        <taxon>Hydroidolina</taxon>
        <taxon>Leptothecata</taxon>
        <taxon>Obeliida</taxon>
        <taxon>Clytiidae</taxon>
        <taxon>Clytia</taxon>
    </lineage>
</organism>
<dbReference type="GO" id="GO:0051170">
    <property type="term" value="P:import into nucleus"/>
    <property type="evidence" value="ECO:0007669"/>
    <property type="project" value="TreeGrafter"/>
</dbReference>
<evidence type="ECO:0000259" key="4">
    <source>
        <dbReference type="Pfam" id="PF13460"/>
    </source>
</evidence>
<sequence>MTNIIIYSIVVGLLSFLLYEGLVYYQSMAEGGSEQCPPPSTEETTPLTNAQDMTQLKAVMIGATGATGKYLFAGLIKDQRFTKITTIGRRAAFIPEDVEGASDINLEEEVKSGRLVQITKEQIDLNKEINKETVGKYLEGHDVYFSAFGTTRKIAGSAEEFRRIDYGINVDMMTVAKEVGVPHCSFMSSQGSNSNSYFLYMQVKGQIEDKAKELDFDKTSIWRPGVMDRGSTTPRFTEKLAKFVLHTIPVQHVASAMLVEAVERFQNKGEQQGTKCVPIYLNRDIYRYDGLGSKGQPLEK</sequence>
<dbReference type="GO" id="GO:0005737">
    <property type="term" value="C:cytoplasm"/>
    <property type="evidence" value="ECO:0007669"/>
    <property type="project" value="TreeGrafter"/>
</dbReference>
<dbReference type="GO" id="GO:0003824">
    <property type="term" value="F:catalytic activity"/>
    <property type="evidence" value="ECO:0007669"/>
    <property type="project" value="UniProtKB-ARBA"/>
</dbReference>
<dbReference type="OrthoDB" id="430436at2759"/>
<keyword evidence="3" id="KW-0472">Membrane</keyword>
<evidence type="ECO:0000313" key="5">
    <source>
        <dbReference type="EnsemblMetazoa" id="CLYHEMP019446.1"/>
    </source>
</evidence>
<evidence type="ECO:0000256" key="3">
    <source>
        <dbReference type="SAM" id="Phobius"/>
    </source>
</evidence>